<dbReference type="Gene3D" id="2.60.120.260">
    <property type="entry name" value="Galactose-binding domain-like"/>
    <property type="match status" value="1"/>
</dbReference>
<dbReference type="OrthoDB" id="3882626at2"/>
<evidence type="ECO:0000256" key="1">
    <source>
        <dbReference type="ARBA" id="ARBA00022670"/>
    </source>
</evidence>
<evidence type="ECO:0000259" key="4">
    <source>
        <dbReference type="PROSITE" id="PS51829"/>
    </source>
</evidence>
<feature type="disulfide bond" evidence="3">
    <location>
        <begin position="261"/>
        <end position="279"/>
    </location>
</feature>
<feature type="domain" description="P/Homo B" evidence="4">
    <location>
        <begin position="508"/>
        <end position="622"/>
    </location>
</feature>
<dbReference type="SUPFAM" id="SSF52266">
    <property type="entry name" value="SGNH hydrolase"/>
    <property type="match status" value="1"/>
</dbReference>
<dbReference type="EMBL" id="SMKR01000026">
    <property type="protein sequence ID" value="TDD28070.1"/>
    <property type="molecule type" value="Genomic_DNA"/>
</dbReference>
<organism evidence="5 6">
    <name type="scientific">Kribbella turkmenica</name>
    <dbReference type="NCBI Taxonomy" id="2530375"/>
    <lineage>
        <taxon>Bacteria</taxon>
        <taxon>Bacillati</taxon>
        <taxon>Actinomycetota</taxon>
        <taxon>Actinomycetes</taxon>
        <taxon>Propionibacteriales</taxon>
        <taxon>Kribbellaceae</taxon>
        <taxon>Kribbella</taxon>
    </lineage>
</organism>
<dbReference type="AlphaFoldDB" id="A0A4R4XBV5"/>
<keyword evidence="3" id="KW-1015">Disulfide bond</keyword>
<dbReference type="GO" id="GO:0006629">
    <property type="term" value="P:lipid metabolic process"/>
    <property type="evidence" value="ECO:0007669"/>
    <property type="project" value="TreeGrafter"/>
</dbReference>
<dbReference type="InterPro" id="IPR036514">
    <property type="entry name" value="SGNH_hydro_sf"/>
</dbReference>
<dbReference type="GO" id="GO:0006508">
    <property type="term" value="P:proteolysis"/>
    <property type="evidence" value="ECO:0007669"/>
    <property type="project" value="UniProtKB-KW"/>
</dbReference>
<reference evidence="5 6" key="1">
    <citation type="submission" date="2019-02" db="EMBL/GenBank/DDBJ databases">
        <title>Draft genome sequences of novel Actinobacteria.</title>
        <authorList>
            <person name="Sahin N."/>
            <person name="Ay H."/>
            <person name="Saygin H."/>
        </authorList>
    </citation>
    <scope>NUCLEOTIDE SEQUENCE [LARGE SCALE GENOMIC DNA]</scope>
    <source>
        <strain evidence="5 6">16K104</strain>
    </source>
</reference>
<dbReference type="Pfam" id="PF01483">
    <property type="entry name" value="P_proprotein"/>
    <property type="match status" value="1"/>
</dbReference>
<dbReference type="SUPFAM" id="SSF49785">
    <property type="entry name" value="Galactose-binding domain-like"/>
    <property type="match status" value="1"/>
</dbReference>
<gene>
    <name evidence="5" type="ORF">E1218_08510</name>
</gene>
<dbReference type="GO" id="GO:0016788">
    <property type="term" value="F:hydrolase activity, acting on ester bonds"/>
    <property type="evidence" value="ECO:0007669"/>
    <property type="project" value="InterPro"/>
</dbReference>
<dbReference type="InterPro" id="IPR037460">
    <property type="entry name" value="SEST-like"/>
</dbReference>
<dbReference type="Gene3D" id="3.40.50.1110">
    <property type="entry name" value="SGNH hydrolase"/>
    <property type="match status" value="1"/>
</dbReference>
<keyword evidence="6" id="KW-1185">Reference proteome</keyword>
<dbReference type="GO" id="GO:0004252">
    <property type="term" value="F:serine-type endopeptidase activity"/>
    <property type="evidence" value="ECO:0007669"/>
    <property type="project" value="InterPro"/>
</dbReference>
<evidence type="ECO:0000313" key="6">
    <source>
        <dbReference type="Proteomes" id="UP000295172"/>
    </source>
</evidence>
<keyword evidence="1" id="KW-0645">Protease</keyword>
<dbReference type="InterPro" id="IPR002884">
    <property type="entry name" value="P_dom"/>
</dbReference>
<comment type="caution">
    <text evidence="5">The sequence shown here is derived from an EMBL/GenBank/DDBJ whole genome shotgun (WGS) entry which is preliminary data.</text>
</comment>
<proteinExistence type="predicted"/>
<dbReference type="InterPro" id="IPR008979">
    <property type="entry name" value="Galactose-bd-like_sf"/>
</dbReference>
<evidence type="ECO:0000256" key="2">
    <source>
        <dbReference type="ARBA" id="ARBA00022801"/>
    </source>
</evidence>
<evidence type="ECO:0000256" key="3">
    <source>
        <dbReference type="PIRSR" id="PIRSR637460-2"/>
    </source>
</evidence>
<name>A0A4R4XBV5_9ACTN</name>
<dbReference type="Proteomes" id="UP000295172">
    <property type="component" value="Unassembled WGS sequence"/>
</dbReference>
<protein>
    <recommendedName>
        <fullName evidence="4">P/Homo B domain-containing protein</fullName>
    </recommendedName>
</protein>
<dbReference type="PANTHER" id="PTHR37981">
    <property type="entry name" value="LIPASE 2"/>
    <property type="match status" value="1"/>
</dbReference>
<dbReference type="PANTHER" id="PTHR37981:SF1">
    <property type="entry name" value="SGNH HYDROLASE-TYPE ESTERASE DOMAIN-CONTAINING PROTEIN"/>
    <property type="match status" value="1"/>
</dbReference>
<sequence length="622" mass="68203">MPHCSAERSSTRTPIRCDLVPRLARRTQDHDAELSGERIAYRMTRPNLWAAGTYPSTNPWEFDVRKLRRIGALALIAALAGGTAQLTAAESAPAEASSGTPAIIQLGDSFASGEGGGWMGNSKSSTGSRHGTDLAAFQLAGGWSYAPEEKVYEPSTYREQNGHWGQNPCHRGREAPITWVKRAYPSVSKVVNVACSGAKNKNIWMPANGGQEQHPGMKTQLHELMSRISPNDDVKLVSISVGGNDINVGDSAGFGNLVEQCAIAWANAYLNPKPKDVFCKDAFESEIGPAVSNVFYEQLRTIDLVRQTLAAEGQPVGSYRLVLMGYPSITPAAFSDWAPITEISHMEERCPVRRFDSGWIHSHLIKRLNDVIQAATEERGVGFIDPTDAFDGHRLCESGTVRLPGYHQQARYAEWVRYLDADYPSWSSVGKYLINGGGTGDEALSVLLNSQRSLAESLHPNYWGQRALGNCLREYFKEASETGPPIRRSCFVGGVGDFDHPDYMALKDLPAHSKFTDTVNATIGNPITRTITVPTGVTAGHYFQWLPDISHPRKGQLRIHIIAPDGTLFAMRDFNPGDTGAFGNGTSTRDYTGDPSGKWTLKIWDNDPTYNGTMHGWSLKLF</sequence>
<keyword evidence="2" id="KW-0378">Hydrolase</keyword>
<accession>A0A4R4XBV5</accession>
<dbReference type="PROSITE" id="PS51829">
    <property type="entry name" value="P_HOMO_B"/>
    <property type="match status" value="1"/>
</dbReference>
<evidence type="ECO:0000313" key="5">
    <source>
        <dbReference type="EMBL" id="TDD28070.1"/>
    </source>
</evidence>